<dbReference type="PANTHER" id="PTHR35750">
    <property type="entry name" value="PHOSPHOLIPID HYDROPEROXIDE GLUTATHIONE PEROXIDASE"/>
    <property type="match status" value="1"/>
</dbReference>
<dbReference type="GeneID" id="107487587"/>
<organism evidence="2 3">
    <name type="scientific">Arachis duranensis</name>
    <name type="common">Wild peanut</name>
    <dbReference type="NCBI Taxonomy" id="130453"/>
    <lineage>
        <taxon>Eukaryota</taxon>
        <taxon>Viridiplantae</taxon>
        <taxon>Streptophyta</taxon>
        <taxon>Embryophyta</taxon>
        <taxon>Tracheophyta</taxon>
        <taxon>Spermatophyta</taxon>
        <taxon>Magnoliopsida</taxon>
        <taxon>eudicotyledons</taxon>
        <taxon>Gunneridae</taxon>
        <taxon>Pentapetalae</taxon>
        <taxon>rosids</taxon>
        <taxon>fabids</taxon>
        <taxon>Fabales</taxon>
        <taxon>Fabaceae</taxon>
        <taxon>Papilionoideae</taxon>
        <taxon>50 kb inversion clade</taxon>
        <taxon>dalbergioids sensu lato</taxon>
        <taxon>Dalbergieae</taxon>
        <taxon>Pterocarpus clade</taxon>
        <taxon>Arachis</taxon>
    </lineage>
</organism>
<evidence type="ECO:0000256" key="1">
    <source>
        <dbReference type="SAM" id="MobiDB-lite"/>
    </source>
</evidence>
<evidence type="ECO:0000313" key="3">
    <source>
        <dbReference type="RefSeq" id="XP_015963736.1"/>
    </source>
</evidence>
<sequence>MGFFKKVAGLLGFSKDEPHDHDPRHDADAEPDAQPRATPLRVQETGLPRRGFSVPAQVVVDRPQPGPVITPCTSGNGGVQGLKWYAKRLRIDEDGDVADEFIEEISSESSAPAVDHYQMEPRFKLKYNTKLVKVRKQIMSDERKLQHCVEHQGRLLLV</sequence>
<dbReference type="OrthoDB" id="550279at2759"/>
<dbReference type="RefSeq" id="XP_015963736.1">
    <property type="nucleotide sequence ID" value="XM_016108250.3"/>
</dbReference>
<protein>
    <submittedName>
        <fullName evidence="3">Uncharacterized protein LOC107487587</fullName>
    </submittedName>
</protein>
<feature type="compositionally biased region" description="Basic and acidic residues" evidence="1">
    <location>
        <begin position="14"/>
        <end position="28"/>
    </location>
</feature>
<evidence type="ECO:0000313" key="2">
    <source>
        <dbReference type="Proteomes" id="UP000515211"/>
    </source>
</evidence>
<feature type="region of interest" description="Disordered" evidence="1">
    <location>
        <begin position="12"/>
        <end position="43"/>
    </location>
</feature>
<dbReference type="PANTHER" id="PTHR35750:SF1">
    <property type="entry name" value="PHOSPHOLIPID HYDROPEROXIDE GLUTATHIONE PEROXIDASE"/>
    <property type="match status" value="1"/>
</dbReference>
<dbReference type="AlphaFoldDB" id="A0A6P4DA34"/>
<proteinExistence type="predicted"/>
<accession>A0A6P4DA34</accession>
<name>A0A6P4DA34_ARADU</name>
<reference evidence="2" key="1">
    <citation type="journal article" date="2016" name="Nat. Genet.">
        <title>The genome sequences of Arachis duranensis and Arachis ipaensis, the diploid ancestors of cultivated peanut.</title>
        <authorList>
            <person name="Bertioli D.J."/>
            <person name="Cannon S.B."/>
            <person name="Froenicke L."/>
            <person name="Huang G."/>
            <person name="Farmer A.D."/>
            <person name="Cannon E.K."/>
            <person name="Liu X."/>
            <person name="Gao D."/>
            <person name="Clevenger J."/>
            <person name="Dash S."/>
            <person name="Ren L."/>
            <person name="Moretzsohn M.C."/>
            <person name="Shirasawa K."/>
            <person name="Huang W."/>
            <person name="Vidigal B."/>
            <person name="Abernathy B."/>
            <person name="Chu Y."/>
            <person name="Niederhuth C.E."/>
            <person name="Umale P."/>
            <person name="Araujo A.C."/>
            <person name="Kozik A."/>
            <person name="Kim K.D."/>
            <person name="Burow M.D."/>
            <person name="Varshney R.K."/>
            <person name="Wang X."/>
            <person name="Zhang X."/>
            <person name="Barkley N."/>
            <person name="Guimaraes P.M."/>
            <person name="Isobe S."/>
            <person name="Guo B."/>
            <person name="Liao B."/>
            <person name="Stalker H.T."/>
            <person name="Schmitz R.J."/>
            <person name="Scheffler B.E."/>
            <person name="Leal-Bertioli S.C."/>
            <person name="Xun X."/>
            <person name="Jackson S.A."/>
            <person name="Michelmore R."/>
            <person name="Ozias-Akins P."/>
        </authorList>
    </citation>
    <scope>NUCLEOTIDE SEQUENCE [LARGE SCALE GENOMIC DNA]</scope>
    <source>
        <strain evidence="2">cv. V14167</strain>
    </source>
</reference>
<keyword evidence="2" id="KW-1185">Reference proteome</keyword>
<reference evidence="3" key="2">
    <citation type="submission" date="2025-08" db="UniProtKB">
        <authorList>
            <consortium name="RefSeq"/>
        </authorList>
    </citation>
    <scope>IDENTIFICATION</scope>
    <source>
        <tissue evidence="3">Whole plant</tissue>
    </source>
</reference>
<dbReference type="Proteomes" id="UP000515211">
    <property type="component" value="Chromosome 5"/>
</dbReference>
<dbReference type="KEGG" id="adu:107487587"/>
<gene>
    <name evidence="3" type="primary">LOC107487587</name>
</gene>